<evidence type="ECO:0000313" key="3">
    <source>
        <dbReference type="Proteomes" id="UP000587070"/>
    </source>
</evidence>
<dbReference type="InterPro" id="IPR036866">
    <property type="entry name" value="RibonucZ/Hydroxyglut_hydro"/>
</dbReference>
<sequence>MPSAAVLSSRTAAEPASAAIALPPTLQVIERGWLSSNSVLGIDGDAATLIDSGYVTHAEQTVALVRAALAGRRLERLFNTHAHSDHIGGNAALVEAFGCRVSVPVGVAATIAEWDEEALLLSPLGQQAARFTHNATLAAGDEFVCGELNWRALAVPGHDEDALAFHCAEKRILISGDALWQAGFGVVFVELLGHSEERGGLKEQRETLDMLARLPVDLVIPGHGAPFTDIGAAFERAYRRLEAFENNIDALARHALKVIVAFALLERRRIRSADLPAFLASLSFAQSVNARFLGLSDEALADWLVRDLRRAGALREEDGWVVAG</sequence>
<dbReference type="PANTHER" id="PTHR23131">
    <property type="entry name" value="ENDORIBONUCLEASE LACTB2"/>
    <property type="match status" value="1"/>
</dbReference>
<protein>
    <submittedName>
        <fullName evidence="2">Glyoxylase-like metal-dependent hydrolase (Beta-lactamase superfamily II)</fullName>
    </submittedName>
</protein>
<evidence type="ECO:0000313" key="2">
    <source>
        <dbReference type="EMBL" id="MBB4246518.1"/>
    </source>
</evidence>
<keyword evidence="3" id="KW-1185">Reference proteome</keyword>
<dbReference type="SUPFAM" id="SSF56281">
    <property type="entry name" value="Metallo-hydrolase/oxidoreductase"/>
    <property type="match status" value="1"/>
</dbReference>
<evidence type="ECO:0000259" key="1">
    <source>
        <dbReference type="SMART" id="SM00849"/>
    </source>
</evidence>
<dbReference type="SMART" id="SM00849">
    <property type="entry name" value="Lactamase_B"/>
    <property type="match status" value="1"/>
</dbReference>
<keyword evidence="2" id="KW-0378">Hydrolase</keyword>
<dbReference type="InterPro" id="IPR001279">
    <property type="entry name" value="Metallo-B-lactamas"/>
</dbReference>
<dbReference type="Gene3D" id="3.60.15.10">
    <property type="entry name" value="Ribonuclease Z/Hydroxyacylglutathione hydrolase-like"/>
    <property type="match status" value="1"/>
</dbReference>
<dbReference type="RefSeq" id="WP_153114582.1">
    <property type="nucleotide sequence ID" value="NZ_JACIGE010000002.1"/>
</dbReference>
<organism evidence="2 3">
    <name type="scientific">Rhodocyclus tenuis</name>
    <name type="common">Rhodospirillum tenue</name>
    <dbReference type="NCBI Taxonomy" id="1066"/>
    <lineage>
        <taxon>Bacteria</taxon>
        <taxon>Pseudomonadati</taxon>
        <taxon>Pseudomonadota</taxon>
        <taxon>Betaproteobacteria</taxon>
        <taxon>Rhodocyclales</taxon>
        <taxon>Rhodocyclaceae</taxon>
        <taxon>Rhodocyclus</taxon>
    </lineage>
</organism>
<dbReference type="AlphaFoldDB" id="A0A840G740"/>
<reference evidence="2 3" key="1">
    <citation type="submission" date="2020-08" db="EMBL/GenBank/DDBJ databases">
        <title>Genome sequencing of Purple Non-Sulfur Bacteria from various extreme environments.</title>
        <authorList>
            <person name="Mayer M."/>
        </authorList>
    </citation>
    <scope>NUCLEOTIDE SEQUENCE [LARGE SCALE GENOMIC DNA]</scope>
    <source>
        <strain evidence="2 3">2761</strain>
    </source>
</reference>
<name>A0A840G740_RHOTE</name>
<dbReference type="CDD" id="cd06262">
    <property type="entry name" value="metallo-hydrolase-like_MBL-fold"/>
    <property type="match status" value="1"/>
</dbReference>
<feature type="domain" description="Metallo-beta-lactamase" evidence="1">
    <location>
        <begin position="35"/>
        <end position="223"/>
    </location>
</feature>
<gene>
    <name evidence="2" type="ORF">GGD90_000875</name>
</gene>
<comment type="caution">
    <text evidence="2">The sequence shown here is derived from an EMBL/GenBank/DDBJ whole genome shotgun (WGS) entry which is preliminary data.</text>
</comment>
<dbReference type="InterPro" id="IPR050662">
    <property type="entry name" value="Sec-metab_biosynth-thioest"/>
</dbReference>
<proteinExistence type="predicted"/>
<dbReference type="Pfam" id="PF00753">
    <property type="entry name" value="Lactamase_B"/>
    <property type="match status" value="1"/>
</dbReference>
<dbReference type="OrthoDB" id="2971563at2"/>
<accession>A0A840G740</accession>
<dbReference type="GO" id="GO:0016787">
    <property type="term" value="F:hydrolase activity"/>
    <property type="evidence" value="ECO:0007669"/>
    <property type="project" value="UniProtKB-KW"/>
</dbReference>
<dbReference type="EMBL" id="JACIGE010000002">
    <property type="protein sequence ID" value="MBB4246518.1"/>
    <property type="molecule type" value="Genomic_DNA"/>
</dbReference>
<dbReference type="Proteomes" id="UP000587070">
    <property type="component" value="Unassembled WGS sequence"/>
</dbReference>